<evidence type="ECO:0008006" key="4">
    <source>
        <dbReference type="Google" id="ProtNLM"/>
    </source>
</evidence>
<keyword evidence="3" id="KW-1185">Reference proteome</keyword>
<protein>
    <recommendedName>
        <fullName evidence="4">ABC transporter permease</fullName>
    </recommendedName>
</protein>
<evidence type="ECO:0000313" key="3">
    <source>
        <dbReference type="Proteomes" id="UP000287171"/>
    </source>
</evidence>
<name>A0A402B8S0_9CHLR</name>
<dbReference type="Pfam" id="PF12679">
    <property type="entry name" value="ABC2_membrane_2"/>
    <property type="match status" value="1"/>
</dbReference>
<dbReference type="Proteomes" id="UP000287171">
    <property type="component" value="Unassembled WGS sequence"/>
</dbReference>
<feature type="transmembrane region" description="Helical" evidence="1">
    <location>
        <begin position="246"/>
        <end position="271"/>
    </location>
</feature>
<evidence type="ECO:0000256" key="1">
    <source>
        <dbReference type="SAM" id="Phobius"/>
    </source>
</evidence>
<gene>
    <name evidence="2" type="ORF">KDA_32870</name>
</gene>
<feature type="transmembrane region" description="Helical" evidence="1">
    <location>
        <begin position="57"/>
        <end position="79"/>
    </location>
</feature>
<dbReference type="PANTHER" id="PTHR43471">
    <property type="entry name" value="ABC TRANSPORTER PERMEASE"/>
    <property type="match status" value="1"/>
</dbReference>
<feature type="transmembrane region" description="Helical" evidence="1">
    <location>
        <begin position="175"/>
        <end position="194"/>
    </location>
</feature>
<proteinExistence type="predicted"/>
<organism evidence="2 3">
    <name type="scientific">Dictyobacter alpinus</name>
    <dbReference type="NCBI Taxonomy" id="2014873"/>
    <lineage>
        <taxon>Bacteria</taxon>
        <taxon>Bacillati</taxon>
        <taxon>Chloroflexota</taxon>
        <taxon>Ktedonobacteria</taxon>
        <taxon>Ktedonobacterales</taxon>
        <taxon>Dictyobacteraceae</taxon>
        <taxon>Dictyobacter</taxon>
    </lineage>
</organism>
<accession>A0A402B8S0</accession>
<comment type="caution">
    <text evidence="2">The sequence shown here is derived from an EMBL/GenBank/DDBJ whole genome shotgun (WGS) entry which is preliminary data.</text>
</comment>
<sequence length="301" mass="33014">MTFISLLIKEMRLRMRRERTIWLIVIYILLLGLLGWLDISVNSSNANNSNSWGNIGISLYILLMIVQLFLILFITPAFTSTAINGEKERQTFDLLLCSNLSAASLVIGKLLAGLINALLLIAASIPIFSLVFFFGGVSPLQALQALFIFVITAILAASLGIFCSTLIARPAISTALSYVMILLWLGLPLLLLVLMPLRPTTSPTGVTTQPAIPAYLTWHPVLALLSTINALGSLNGGINIPGLFQLALWQSYCIFSVIATLIFIALSVWLVKPHAWDRLKERTQKKHTLPKKQETKATATA</sequence>
<feature type="transmembrane region" description="Helical" evidence="1">
    <location>
        <begin position="146"/>
        <end position="169"/>
    </location>
</feature>
<dbReference type="EMBL" id="BIFT01000001">
    <property type="protein sequence ID" value="GCE27803.1"/>
    <property type="molecule type" value="Genomic_DNA"/>
</dbReference>
<dbReference type="OrthoDB" id="9815855at2"/>
<dbReference type="GO" id="GO:0140359">
    <property type="term" value="F:ABC-type transporter activity"/>
    <property type="evidence" value="ECO:0007669"/>
    <property type="project" value="InterPro"/>
</dbReference>
<feature type="transmembrane region" description="Helical" evidence="1">
    <location>
        <begin position="114"/>
        <end position="134"/>
    </location>
</feature>
<dbReference type="RefSeq" id="WP_126628091.1">
    <property type="nucleotide sequence ID" value="NZ_BIFT01000001.1"/>
</dbReference>
<dbReference type="GO" id="GO:0005886">
    <property type="term" value="C:plasma membrane"/>
    <property type="evidence" value="ECO:0007669"/>
    <property type="project" value="UniProtKB-SubCell"/>
</dbReference>
<evidence type="ECO:0000313" key="2">
    <source>
        <dbReference type="EMBL" id="GCE27803.1"/>
    </source>
</evidence>
<keyword evidence="1" id="KW-0812">Transmembrane</keyword>
<keyword evidence="1" id="KW-1133">Transmembrane helix</keyword>
<dbReference type="AlphaFoldDB" id="A0A402B8S0"/>
<keyword evidence="1" id="KW-0472">Membrane</keyword>
<feature type="transmembrane region" description="Helical" evidence="1">
    <location>
        <begin position="20"/>
        <end position="37"/>
    </location>
</feature>
<reference evidence="3" key="1">
    <citation type="submission" date="2018-12" db="EMBL/GenBank/DDBJ databases">
        <title>Tengunoibacter tsumagoiensis gen. nov., sp. nov., Dictyobacter kobayashii sp. nov., D. alpinus sp. nov., and D. joshuensis sp. nov. and description of Dictyobacteraceae fam. nov. within the order Ktedonobacterales isolated from Tengu-no-mugimeshi.</title>
        <authorList>
            <person name="Wang C.M."/>
            <person name="Zheng Y."/>
            <person name="Sakai Y."/>
            <person name="Toyoda A."/>
            <person name="Minakuchi Y."/>
            <person name="Abe K."/>
            <person name="Yokota A."/>
            <person name="Yabe S."/>
        </authorList>
    </citation>
    <scope>NUCLEOTIDE SEQUENCE [LARGE SCALE GENOMIC DNA]</scope>
    <source>
        <strain evidence="3">Uno16</strain>
    </source>
</reference>